<dbReference type="EMBL" id="CADCTY010001427">
    <property type="protein sequence ID" value="CAA9370119.1"/>
    <property type="molecule type" value="Genomic_DNA"/>
</dbReference>
<keyword evidence="1" id="KW-0812">Transmembrane</keyword>
<keyword evidence="1" id="KW-1133">Transmembrane helix</keyword>
<feature type="transmembrane region" description="Helical" evidence="1">
    <location>
        <begin position="21"/>
        <end position="41"/>
    </location>
</feature>
<dbReference type="AlphaFoldDB" id="A0A6J4MVN3"/>
<proteinExistence type="predicted"/>
<protein>
    <submittedName>
        <fullName evidence="2">Uncharacterized protein</fullName>
    </submittedName>
</protein>
<name>A0A6J4MVN3_9CYAN</name>
<accession>A0A6J4MVN3</accession>
<reference evidence="2" key="1">
    <citation type="submission" date="2020-02" db="EMBL/GenBank/DDBJ databases">
        <authorList>
            <person name="Meier V. D."/>
        </authorList>
    </citation>
    <scope>NUCLEOTIDE SEQUENCE</scope>
    <source>
        <strain evidence="2">AVDCRST_MAG94</strain>
    </source>
</reference>
<evidence type="ECO:0000256" key="1">
    <source>
        <dbReference type="SAM" id="Phobius"/>
    </source>
</evidence>
<keyword evidence="1" id="KW-0472">Membrane</keyword>
<evidence type="ECO:0000313" key="2">
    <source>
        <dbReference type="EMBL" id="CAA9370119.1"/>
    </source>
</evidence>
<sequence>MYLFGFGATLPLLHRYEKVNVFVLVYFRRFILLFYLTHPFFLTT</sequence>
<organism evidence="2">
    <name type="scientific">uncultured Leptolyngbya sp</name>
    <dbReference type="NCBI Taxonomy" id="332963"/>
    <lineage>
        <taxon>Bacteria</taxon>
        <taxon>Bacillati</taxon>
        <taxon>Cyanobacteriota</taxon>
        <taxon>Cyanophyceae</taxon>
        <taxon>Leptolyngbyales</taxon>
        <taxon>Leptolyngbyaceae</taxon>
        <taxon>Leptolyngbya group</taxon>
        <taxon>Leptolyngbya</taxon>
        <taxon>environmental samples</taxon>
    </lineage>
</organism>
<gene>
    <name evidence="2" type="ORF">AVDCRST_MAG94-4097</name>
</gene>